<dbReference type="Proteomes" id="UP001157017">
    <property type="component" value="Unassembled WGS sequence"/>
</dbReference>
<gene>
    <name evidence="2" type="ORF">GCM10025868_04270</name>
</gene>
<accession>A0ABQ6JBJ9</accession>
<name>A0ABQ6JBJ9_9ACTN</name>
<sequence length="87" mass="10445">MVEAESLAGTPPERTQWRADGQRMRDLFEEWKTHQKSGTRLDRRSEEELWKRFSHARTAFDRKRRQFFAHLDEEQTQAREAKDEPGA</sequence>
<feature type="region of interest" description="Disordered" evidence="1">
    <location>
        <begin position="1"/>
        <end position="20"/>
    </location>
</feature>
<protein>
    <submittedName>
        <fullName evidence="2">Uncharacterized protein</fullName>
    </submittedName>
</protein>
<evidence type="ECO:0000313" key="2">
    <source>
        <dbReference type="EMBL" id="GMA85177.1"/>
    </source>
</evidence>
<reference evidence="3" key="1">
    <citation type="journal article" date="2019" name="Int. J. Syst. Evol. Microbiol.">
        <title>The Global Catalogue of Microorganisms (GCM) 10K type strain sequencing project: providing services to taxonomists for standard genome sequencing and annotation.</title>
        <authorList>
            <consortium name="The Broad Institute Genomics Platform"/>
            <consortium name="The Broad Institute Genome Sequencing Center for Infectious Disease"/>
            <person name="Wu L."/>
            <person name="Ma J."/>
        </authorList>
    </citation>
    <scope>NUCLEOTIDE SEQUENCE [LARGE SCALE GENOMIC DNA]</scope>
    <source>
        <strain evidence="3">NBRC 108730</strain>
    </source>
</reference>
<comment type="caution">
    <text evidence="2">The sequence shown here is derived from an EMBL/GenBank/DDBJ whole genome shotgun (WGS) entry which is preliminary data.</text>
</comment>
<keyword evidence="3" id="KW-1185">Reference proteome</keyword>
<proteinExistence type="predicted"/>
<dbReference type="InterPro" id="IPR007139">
    <property type="entry name" value="DUF349"/>
</dbReference>
<evidence type="ECO:0000313" key="3">
    <source>
        <dbReference type="Proteomes" id="UP001157017"/>
    </source>
</evidence>
<evidence type="ECO:0000256" key="1">
    <source>
        <dbReference type="SAM" id="MobiDB-lite"/>
    </source>
</evidence>
<organism evidence="2 3">
    <name type="scientific">Angustibacter aerolatus</name>
    <dbReference type="NCBI Taxonomy" id="1162965"/>
    <lineage>
        <taxon>Bacteria</taxon>
        <taxon>Bacillati</taxon>
        <taxon>Actinomycetota</taxon>
        <taxon>Actinomycetes</taxon>
        <taxon>Kineosporiales</taxon>
        <taxon>Kineosporiaceae</taxon>
    </lineage>
</organism>
<dbReference type="EMBL" id="BSUZ01000001">
    <property type="protein sequence ID" value="GMA85177.1"/>
    <property type="molecule type" value="Genomic_DNA"/>
</dbReference>
<dbReference type="Pfam" id="PF03993">
    <property type="entry name" value="DUF349"/>
    <property type="match status" value="1"/>
</dbReference>